<sequence length="503" mass="57891">MTPLPPLQISLCNISLQFIFILILLTFILVISSLYLFFSPPTTIPIIPEDIEDKHIPDEVKEAGFVSFLRKKHLEYGWIVPGLPLKNTISIIDPTAIKSSLHVGDRPKHLYQFLEPVWGKDNLQVLSAKRASKYRKLFRPALTVGAFADQYNDIRNLGVEMIDKWEKNIVFKHENVIRMQDQSLEFSLKATIKALTRQAILSIDYADLPQDFDLRFYKKAYEDVIGGLFDKQFSVINDLRNERIHNSLKQLFEVLCSLIDERKGNVDNLEGIDLLGLLVSEKDPETGNTFDDDKIRSMMSIFLTFGYLTTGVAISWTIFCITQDRDVQIKIQNEINRVLKGRLPSLSDLSNLCYLTQVIKESLRLYPPTPFLSRYLTKKMNLKATKDSFKLLAGTTILYPITSIHEDEHLFHNSKKFDPSRFSSDQFKKTEPFSHCPFGFGNRVCPAEEVAMVEIKLMLCLIMQRFHVELAMPLNKVVGNEKFVLMARNDIYVKLVPREDIEE</sequence>
<dbReference type="InterPro" id="IPR017972">
    <property type="entry name" value="Cyt_P450_CS"/>
</dbReference>
<dbReference type="GO" id="GO:0016705">
    <property type="term" value="F:oxidoreductase activity, acting on paired donors, with incorporation or reduction of molecular oxygen"/>
    <property type="evidence" value="ECO:0007669"/>
    <property type="project" value="InterPro"/>
</dbReference>
<keyword evidence="9" id="KW-0812">Transmembrane</keyword>
<evidence type="ECO:0000256" key="6">
    <source>
        <dbReference type="ARBA" id="ARBA00023033"/>
    </source>
</evidence>
<dbReference type="PRINTS" id="PR00385">
    <property type="entry name" value="P450"/>
</dbReference>
<dbReference type="EMBL" id="CAJVPP010000380">
    <property type="protein sequence ID" value="CAG8476830.1"/>
    <property type="molecule type" value="Genomic_DNA"/>
</dbReference>
<dbReference type="InterPro" id="IPR050196">
    <property type="entry name" value="Cytochrome_P450_Monoox"/>
</dbReference>
<dbReference type="GO" id="GO:0004497">
    <property type="term" value="F:monooxygenase activity"/>
    <property type="evidence" value="ECO:0007669"/>
    <property type="project" value="UniProtKB-KW"/>
</dbReference>
<dbReference type="PANTHER" id="PTHR24291">
    <property type="entry name" value="CYTOCHROME P450 FAMILY 4"/>
    <property type="match status" value="1"/>
</dbReference>
<keyword evidence="2 7" id="KW-0349">Heme</keyword>
<keyword evidence="3 7" id="KW-0479">Metal-binding</keyword>
<evidence type="ECO:0000313" key="11">
    <source>
        <dbReference type="Proteomes" id="UP000789375"/>
    </source>
</evidence>
<keyword evidence="9" id="KW-0472">Membrane</keyword>
<dbReference type="Proteomes" id="UP000789375">
    <property type="component" value="Unassembled WGS sequence"/>
</dbReference>
<feature type="transmembrane region" description="Helical" evidence="9">
    <location>
        <begin position="301"/>
        <end position="319"/>
    </location>
</feature>
<accession>A0A9N8ZAJ7</accession>
<evidence type="ECO:0000313" key="10">
    <source>
        <dbReference type="EMBL" id="CAG8476830.1"/>
    </source>
</evidence>
<evidence type="ECO:0000256" key="4">
    <source>
        <dbReference type="ARBA" id="ARBA00023002"/>
    </source>
</evidence>
<keyword evidence="4 8" id="KW-0560">Oxidoreductase</keyword>
<keyword evidence="9" id="KW-1133">Transmembrane helix</keyword>
<keyword evidence="6 8" id="KW-0503">Monooxygenase</keyword>
<keyword evidence="5 7" id="KW-0408">Iron</keyword>
<dbReference type="GO" id="GO:0020037">
    <property type="term" value="F:heme binding"/>
    <property type="evidence" value="ECO:0007669"/>
    <property type="project" value="InterPro"/>
</dbReference>
<evidence type="ECO:0000256" key="9">
    <source>
        <dbReference type="SAM" id="Phobius"/>
    </source>
</evidence>
<keyword evidence="11" id="KW-1185">Reference proteome</keyword>
<evidence type="ECO:0000256" key="7">
    <source>
        <dbReference type="PIRSR" id="PIRSR602401-1"/>
    </source>
</evidence>
<name>A0A9N8ZAJ7_FUNMO</name>
<dbReference type="SUPFAM" id="SSF48264">
    <property type="entry name" value="Cytochrome P450"/>
    <property type="match status" value="1"/>
</dbReference>
<comment type="cofactor">
    <cofactor evidence="7">
        <name>heme</name>
        <dbReference type="ChEBI" id="CHEBI:30413"/>
    </cofactor>
</comment>
<dbReference type="Pfam" id="PF00067">
    <property type="entry name" value="p450"/>
    <property type="match status" value="1"/>
</dbReference>
<proteinExistence type="inferred from homology"/>
<protein>
    <submittedName>
        <fullName evidence="10">7328_t:CDS:1</fullName>
    </submittedName>
</protein>
<reference evidence="10" key="1">
    <citation type="submission" date="2021-06" db="EMBL/GenBank/DDBJ databases">
        <authorList>
            <person name="Kallberg Y."/>
            <person name="Tangrot J."/>
            <person name="Rosling A."/>
        </authorList>
    </citation>
    <scope>NUCLEOTIDE SEQUENCE</scope>
    <source>
        <strain evidence="10">87-6 pot B 2015</strain>
    </source>
</reference>
<comment type="caution">
    <text evidence="10">The sequence shown here is derived from an EMBL/GenBank/DDBJ whole genome shotgun (WGS) entry which is preliminary data.</text>
</comment>
<dbReference type="InterPro" id="IPR001128">
    <property type="entry name" value="Cyt_P450"/>
</dbReference>
<gene>
    <name evidence="10" type="ORF">FMOSSE_LOCUS2801</name>
</gene>
<dbReference type="PROSITE" id="PS00086">
    <property type="entry name" value="CYTOCHROME_P450"/>
    <property type="match status" value="1"/>
</dbReference>
<dbReference type="InterPro" id="IPR002401">
    <property type="entry name" value="Cyt_P450_E_grp-I"/>
</dbReference>
<dbReference type="Gene3D" id="1.10.630.10">
    <property type="entry name" value="Cytochrome P450"/>
    <property type="match status" value="1"/>
</dbReference>
<dbReference type="AlphaFoldDB" id="A0A9N8ZAJ7"/>
<evidence type="ECO:0000256" key="3">
    <source>
        <dbReference type="ARBA" id="ARBA00022723"/>
    </source>
</evidence>
<evidence type="ECO:0000256" key="2">
    <source>
        <dbReference type="ARBA" id="ARBA00022617"/>
    </source>
</evidence>
<dbReference type="PANTHER" id="PTHR24291:SF50">
    <property type="entry name" value="BIFUNCTIONAL ALBAFLAVENONE MONOOXYGENASE_TERPENE SYNTHASE"/>
    <property type="match status" value="1"/>
</dbReference>
<evidence type="ECO:0000256" key="1">
    <source>
        <dbReference type="ARBA" id="ARBA00010617"/>
    </source>
</evidence>
<feature type="transmembrane region" description="Helical" evidence="9">
    <location>
        <begin position="14"/>
        <end position="38"/>
    </location>
</feature>
<evidence type="ECO:0000256" key="5">
    <source>
        <dbReference type="ARBA" id="ARBA00023004"/>
    </source>
</evidence>
<dbReference type="GO" id="GO:0005506">
    <property type="term" value="F:iron ion binding"/>
    <property type="evidence" value="ECO:0007669"/>
    <property type="project" value="InterPro"/>
</dbReference>
<evidence type="ECO:0000256" key="8">
    <source>
        <dbReference type="RuleBase" id="RU000461"/>
    </source>
</evidence>
<dbReference type="InterPro" id="IPR036396">
    <property type="entry name" value="Cyt_P450_sf"/>
</dbReference>
<comment type="similarity">
    <text evidence="1 8">Belongs to the cytochrome P450 family.</text>
</comment>
<feature type="binding site" description="axial binding residue" evidence="7">
    <location>
        <position position="445"/>
    </location>
    <ligand>
        <name>heme</name>
        <dbReference type="ChEBI" id="CHEBI:30413"/>
    </ligand>
    <ligandPart>
        <name>Fe</name>
        <dbReference type="ChEBI" id="CHEBI:18248"/>
    </ligandPart>
</feature>
<organism evidence="10 11">
    <name type="scientific">Funneliformis mosseae</name>
    <name type="common">Endomycorrhizal fungus</name>
    <name type="synonym">Glomus mosseae</name>
    <dbReference type="NCBI Taxonomy" id="27381"/>
    <lineage>
        <taxon>Eukaryota</taxon>
        <taxon>Fungi</taxon>
        <taxon>Fungi incertae sedis</taxon>
        <taxon>Mucoromycota</taxon>
        <taxon>Glomeromycotina</taxon>
        <taxon>Glomeromycetes</taxon>
        <taxon>Glomerales</taxon>
        <taxon>Glomeraceae</taxon>
        <taxon>Funneliformis</taxon>
    </lineage>
</organism>
<dbReference type="PRINTS" id="PR00463">
    <property type="entry name" value="EP450I"/>
</dbReference>